<dbReference type="RefSeq" id="WP_060626649.1">
    <property type="nucleotide sequence ID" value="NZ_LCZJ02000054.1"/>
</dbReference>
<evidence type="ECO:0000256" key="4">
    <source>
        <dbReference type="PROSITE-ProRule" id="PRU01100"/>
    </source>
</evidence>
<dbReference type="PANTHER" id="PTHR40079:SF4">
    <property type="entry name" value="GH26 DOMAIN-CONTAINING PROTEIN-RELATED"/>
    <property type="match status" value="1"/>
</dbReference>
<accession>A0A0W1AQN3</accession>
<gene>
    <name evidence="7" type="ORF">UQ64_01750</name>
</gene>
<evidence type="ECO:0000313" key="8">
    <source>
        <dbReference type="Proteomes" id="UP000054709"/>
    </source>
</evidence>
<evidence type="ECO:0000256" key="1">
    <source>
        <dbReference type="ARBA" id="ARBA00007754"/>
    </source>
</evidence>
<feature type="active site" description="Nucleophile" evidence="4">
    <location>
        <position position="284"/>
    </location>
</feature>
<protein>
    <submittedName>
        <fullName evidence="7">Glycosyl hydrolase</fullName>
    </submittedName>
</protein>
<dbReference type="Gene3D" id="3.90.182.10">
    <property type="entry name" value="Toxin - Anthrax Protective Antigen,domain 1"/>
    <property type="match status" value="1"/>
</dbReference>
<dbReference type="PROSITE" id="PS51764">
    <property type="entry name" value="GH26"/>
    <property type="match status" value="1"/>
</dbReference>
<evidence type="ECO:0000259" key="6">
    <source>
        <dbReference type="PROSITE" id="PS51820"/>
    </source>
</evidence>
<dbReference type="InterPro" id="IPR017853">
    <property type="entry name" value="GH"/>
</dbReference>
<dbReference type="Gene3D" id="3.20.20.80">
    <property type="entry name" value="Glycosidases"/>
    <property type="match status" value="1"/>
</dbReference>
<dbReference type="OrthoDB" id="9803686at2"/>
<reference evidence="7 8" key="1">
    <citation type="journal article" date="2015" name="Int. Biodeterior. Biodegradation">
        <title>Physiological and genetic screening methods for the isolation of methyl tert-butyl ether-degrading bacteria for bioremediation purposes.</title>
        <authorList>
            <person name="Guisado I.M."/>
            <person name="Purswani J."/>
            <person name="Gonzalez Lopez J."/>
            <person name="Pozo C."/>
        </authorList>
    </citation>
    <scope>NUCLEOTIDE SEQUENCE [LARGE SCALE GENOMIC DNA]</scope>
    <source>
        <strain evidence="7 8">SH7</strain>
    </source>
</reference>
<comment type="similarity">
    <text evidence="1 4">Belongs to the glycosyl hydrolase 26 family.</text>
</comment>
<dbReference type="GO" id="GO:0016985">
    <property type="term" value="F:mannan endo-1,4-beta-mannosidase activity"/>
    <property type="evidence" value="ECO:0007669"/>
    <property type="project" value="InterPro"/>
</dbReference>
<dbReference type="SMART" id="SM00758">
    <property type="entry name" value="PA14"/>
    <property type="match status" value="1"/>
</dbReference>
<dbReference type="Proteomes" id="UP000054709">
    <property type="component" value="Unassembled WGS sequence"/>
</dbReference>
<evidence type="ECO:0000259" key="5">
    <source>
        <dbReference type="PROSITE" id="PS51764"/>
    </source>
</evidence>
<dbReference type="SUPFAM" id="SSF51445">
    <property type="entry name" value="(Trans)glycosidases"/>
    <property type="match status" value="1"/>
</dbReference>
<keyword evidence="2 4" id="KW-0378">Hydrolase</keyword>
<keyword evidence="3 4" id="KW-0326">Glycosidase</keyword>
<dbReference type="PRINTS" id="PR00739">
    <property type="entry name" value="GLHYDRLASE26"/>
</dbReference>
<dbReference type="Pfam" id="PF02156">
    <property type="entry name" value="Glyco_hydro_26"/>
    <property type="match status" value="1"/>
</dbReference>
<dbReference type="GO" id="GO:0006080">
    <property type="term" value="P:substituted mannan metabolic process"/>
    <property type="evidence" value="ECO:0007669"/>
    <property type="project" value="InterPro"/>
</dbReference>
<dbReference type="PROSITE" id="PS51820">
    <property type="entry name" value="PA14"/>
    <property type="match status" value="1"/>
</dbReference>
<name>A0A0W1AQN3_9BACL</name>
<dbReference type="InterPro" id="IPR037524">
    <property type="entry name" value="PA14/GLEYA"/>
</dbReference>
<dbReference type="InterPro" id="IPR000805">
    <property type="entry name" value="Glyco_hydro_26"/>
</dbReference>
<evidence type="ECO:0000256" key="3">
    <source>
        <dbReference type="ARBA" id="ARBA00023295"/>
    </source>
</evidence>
<sequence>MEQRNLRNMVDSASRYVSDVQWQIAYRKLQMASADSETVPSAQKLLNTLYYLQGKGLISGQHDYLESADEFNGKLKNTSGQYAALHGYELGAINNQTAVLIENQRDWVVNSAIRWYNSGGIVTISYHAQLPGTAPAWTNVTTSISNADFDKYITPGTTQYNALIVDLDKIALSLKKLSDAGVPVLWRPYHEMNGGWFWWGKKINYVGLWNLMFDRFTSYHKLHNLLWVWSPNAKNQWCDDPAEYYPSGDKVDVLALDIYDGDFKGSHYDSLWDLGRGKLIAIGENGELPSPALLSKSQPKWSYQMTWGKLLYEKNTDAVIRAFMNDGFVYTREEYAAEAAIVAAKGDCVLRSGLWGQYYNNMTLSGAPALTRTDANIQFSWKQGSPDPAIRADAFSVRWSGKLTAAYSETYTIYSSSDDGVRVWIDGGLIIDSWVNQSGQERKGSVNLIAGKLHEVKVEYYENEGDARIVLQWESPSQPKGVIPAGAFYLP</sequence>
<dbReference type="InterPro" id="IPR022790">
    <property type="entry name" value="GH26_dom"/>
</dbReference>
<evidence type="ECO:0000256" key="2">
    <source>
        <dbReference type="ARBA" id="ARBA00022801"/>
    </source>
</evidence>
<dbReference type="SUPFAM" id="SSF56988">
    <property type="entry name" value="Anthrax protective antigen"/>
    <property type="match status" value="1"/>
</dbReference>
<dbReference type="PANTHER" id="PTHR40079">
    <property type="entry name" value="MANNAN ENDO-1,4-BETA-MANNOSIDASE E-RELATED"/>
    <property type="match status" value="1"/>
</dbReference>
<evidence type="ECO:0000313" key="7">
    <source>
        <dbReference type="EMBL" id="KTD83592.1"/>
    </source>
</evidence>
<dbReference type="Pfam" id="PF07691">
    <property type="entry name" value="PA14"/>
    <property type="match status" value="1"/>
</dbReference>
<dbReference type="AlphaFoldDB" id="A0A0W1AQN3"/>
<feature type="active site" description="Proton donor" evidence="4">
    <location>
        <position position="191"/>
    </location>
</feature>
<proteinExistence type="inferred from homology"/>
<feature type="domain" description="GH26" evidence="5">
    <location>
        <begin position="40"/>
        <end position="333"/>
    </location>
</feature>
<dbReference type="EMBL" id="LCZJ02000054">
    <property type="protein sequence ID" value="KTD83592.1"/>
    <property type="molecule type" value="Genomic_DNA"/>
</dbReference>
<feature type="domain" description="PA14" evidence="6">
    <location>
        <begin position="349"/>
        <end position="487"/>
    </location>
</feature>
<organism evidence="7 8">
    <name type="scientific">Paenibacillus etheri</name>
    <dbReference type="NCBI Taxonomy" id="1306852"/>
    <lineage>
        <taxon>Bacteria</taxon>
        <taxon>Bacillati</taxon>
        <taxon>Bacillota</taxon>
        <taxon>Bacilli</taxon>
        <taxon>Bacillales</taxon>
        <taxon>Paenibacillaceae</taxon>
        <taxon>Paenibacillus</taxon>
    </lineage>
</organism>
<dbReference type="InterPro" id="IPR011658">
    <property type="entry name" value="PA14_dom"/>
</dbReference>
<keyword evidence="8" id="KW-1185">Reference proteome</keyword>
<comment type="caution">
    <text evidence="7">The sequence shown here is derived from an EMBL/GenBank/DDBJ whole genome shotgun (WGS) entry which is preliminary data.</text>
</comment>